<dbReference type="WBParaSite" id="ES5_v2.g8715.t1">
    <property type="protein sequence ID" value="ES5_v2.g8715.t1"/>
    <property type="gene ID" value="ES5_v2.g8715"/>
</dbReference>
<accession>A0AC34GV57</accession>
<protein>
    <submittedName>
        <fullName evidence="2">RRM domain-containing protein</fullName>
    </submittedName>
</protein>
<name>A0AC34GV57_9BILA</name>
<evidence type="ECO:0000313" key="1">
    <source>
        <dbReference type="Proteomes" id="UP000887579"/>
    </source>
</evidence>
<sequence>MSMAESAVSETFAPGVNNQATSSTTFMHIPQNGCSDQTAIFSQPSSISSNGHRQRCSSNYSSSYGNNSMNSYGSRSDRAPRGDRHSSYSGSVSSYHTDRTSKHDATQLSDTNLYIRGLEPEMSDDQLRKICEPYGKIVSTKAIMDKATNQCKGYGFVDFDTAEAALQAVKALTENGIQAQMAKQQEQDPTNLYIANLPLSYTENMLEELLQTEGDVISTRILRNSDASSRGVGFARMDSKECCDKIIAKFNGKQLEDNTDPLLVKFADSARKTKPRSNAGSGLSYFSLHRNYEYGNRQLDPTALNPNLFTFPHNGLNGHLSYVPINAQFPQYIHSGPPPPLMTSTPNFQNNDINALANQFQNGMTLNPVISNGTNNLQNSGESGANIQHNGQQPMPFAMPYHYIQQYVPQMDGQFIPSQYLSQGQFMNSEMYAGQQPAYIPVNVSQAQIYQMQTMDGVEEVNEEGNGQNDEAQEGNFSSPGTTTSSGNSTKLDNNEPKQHGVVADK</sequence>
<proteinExistence type="predicted"/>
<organism evidence="1 2">
    <name type="scientific">Panagrolaimus sp. ES5</name>
    <dbReference type="NCBI Taxonomy" id="591445"/>
    <lineage>
        <taxon>Eukaryota</taxon>
        <taxon>Metazoa</taxon>
        <taxon>Ecdysozoa</taxon>
        <taxon>Nematoda</taxon>
        <taxon>Chromadorea</taxon>
        <taxon>Rhabditida</taxon>
        <taxon>Tylenchina</taxon>
        <taxon>Panagrolaimomorpha</taxon>
        <taxon>Panagrolaimoidea</taxon>
        <taxon>Panagrolaimidae</taxon>
        <taxon>Panagrolaimus</taxon>
    </lineage>
</organism>
<evidence type="ECO:0000313" key="2">
    <source>
        <dbReference type="WBParaSite" id="ES5_v2.g8715.t1"/>
    </source>
</evidence>
<reference evidence="2" key="1">
    <citation type="submission" date="2022-11" db="UniProtKB">
        <authorList>
            <consortium name="WormBaseParasite"/>
        </authorList>
    </citation>
    <scope>IDENTIFICATION</scope>
</reference>
<dbReference type="Proteomes" id="UP000887579">
    <property type="component" value="Unplaced"/>
</dbReference>